<name>A0A803QFM7_CANSA</name>
<dbReference type="Gramene" id="evm.model.09.281">
    <property type="protein sequence ID" value="cds.evm.model.09.281"/>
    <property type="gene ID" value="evm.TU.09.281"/>
</dbReference>
<accession>A0A803QFM7</accession>
<protein>
    <recommendedName>
        <fullName evidence="4">DUF4283 domain-containing protein</fullName>
    </recommendedName>
</protein>
<proteinExistence type="predicted"/>
<evidence type="ECO:0000313" key="2">
    <source>
        <dbReference type="EnsemblPlants" id="cds.evm.model.09.281"/>
    </source>
</evidence>
<organism evidence="2 3">
    <name type="scientific">Cannabis sativa</name>
    <name type="common">Hemp</name>
    <name type="synonym">Marijuana</name>
    <dbReference type="NCBI Taxonomy" id="3483"/>
    <lineage>
        <taxon>Eukaryota</taxon>
        <taxon>Viridiplantae</taxon>
        <taxon>Streptophyta</taxon>
        <taxon>Embryophyta</taxon>
        <taxon>Tracheophyta</taxon>
        <taxon>Spermatophyta</taxon>
        <taxon>Magnoliopsida</taxon>
        <taxon>eudicotyledons</taxon>
        <taxon>Gunneridae</taxon>
        <taxon>Pentapetalae</taxon>
        <taxon>rosids</taxon>
        <taxon>fabids</taxon>
        <taxon>Rosales</taxon>
        <taxon>Cannabaceae</taxon>
        <taxon>Cannabis</taxon>
    </lineage>
</organism>
<evidence type="ECO:0000256" key="1">
    <source>
        <dbReference type="SAM" id="MobiDB-lite"/>
    </source>
</evidence>
<evidence type="ECO:0008006" key="4">
    <source>
        <dbReference type="Google" id="ProtNLM"/>
    </source>
</evidence>
<reference evidence="2" key="2">
    <citation type="submission" date="2021-03" db="UniProtKB">
        <authorList>
            <consortium name="EnsemblPlants"/>
        </authorList>
    </citation>
    <scope>IDENTIFICATION</scope>
</reference>
<dbReference type="AlphaFoldDB" id="A0A803QFM7"/>
<reference evidence="2" key="1">
    <citation type="submission" date="2018-11" db="EMBL/GenBank/DDBJ databases">
        <authorList>
            <person name="Grassa J C."/>
        </authorList>
    </citation>
    <scope>NUCLEOTIDE SEQUENCE [LARGE SCALE GENOMIC DNA]</scope>
</reference>
<sequence>MILGANPHMTVFERFIKRMWGHLGLQYWGSKSRSAIVSTIGKPMADQHTKDRTKLMEQRIEYEWLLVKCSKCSGFGHTVVDCRRDELKKKNVGSAKEKPAQVQGNSVKLGTINEEKANEEKPEKGLNSYETKNDKGLRIPKKTSQGKVHQARNTNIESKAVFNVDDRARGNPISLNDIQDSSLWLASAHVEALPRSGYTYT</sequence>
<dbReference type="Proteomes" id="UP000596661">
    <property type="component" value="Chromosome 9"/>
</dbReference>
<dbReference type="EMBL" id="UZAU01000718">
    <property type="status" value="NOT_ANNOTATED_CDS"/>
    <property type="molecule type" value="Genomic_DNA"/>
</dbReference>
<feature type="region of interest" description="Disordered" evidence="1">
    <location>
        <begin position="114"/>
        <end position="153"/>
    </location>
</feature>
<evidence type="ECO:0000313" key="3">
    <source>
        <dbReference type="Proteomes" id="UP000596661"/>
    </source>
</evidence>
<dbReference type="EnsemblPlants" id="evm.model.09.281">
    <property type="protein sequence ID" value="cds.evm.model.09.281"/>
    <property type="gene ID" value="evm.TU.09.281"/>
</dbReference>
<keyword evidence="3" id="KW-1185">Reference proteome</keyword>
<feature type="compositionally biased region" description="Basic and acidic residues" evidence="1">
    <location>
        <begin position="114"/>
        <end position="124"/>
    </location>
</feature>
<feature type="compositionally biased region" description="Polar residues" evidence="1">
    <location>
        <begin position="142"/>
        <end position="153"/>
    </location>
</feature>